<dbReference type="Proteomes" id="UP000325292">
    <property type="component" value="Chromosome"/>
</dbReference>
<accession>A0ABM6RUW8</accession>
<evidence type="ECO:0000313" key="2">
    <source>
        <dbReference type="Proteomes" id="UP000325292"/>
    </source>
</evidence>
<protein>
    <submittedName>
        <fullName evidence="1">Uncharacterized protein</fullName>
    </submittedName>
</protein>
<keyword evidence="2" id="KW-1185">Reference proteome</keyword>
<reference evidence="1 2" key="1">
    <citation type="journal article" date="2019" name="Sci. Rep.">
        <title>Sulfobacillus thermotolerans: new insights into resistance and metabolic capacities of acidophilic chemolithotrophs.</title>
        <authorList>
            <person name="Panyushkina A.E."/>
            <person name="Babenko V.V."/>
            <person name="Nikitina A.S."/>
            <person name="Selezneva O.V."/>
            <person name="Tsaplina I.A."/>
            <person name="Letarova M.A."/>
            <person name="Kostryukova E.S."/>
            <person name="Letarov A.V."/>
        </authorList>
    </citation>
    <scope>NUCLEOTIDE SEQUENCE [LARGE SCALE GENOMIC DNA]</scope>
    <source>
        <strain evidence="1 2">Kr1</strain>
    </source>
</reference>
<name>A0ABM6RUW8_9FIRM</name>
<dbReference type="EMBL" id="CP019454">
    <property type="protein sequence ID" value="AUW95143.1"/>
    <property type="molecule type" value="Genomic_DNA"/>
</dbReference>
<proteinExistence type="predicted"/>
<organism evidence="1 2">
    <name type="scientific">Sulfobacillus thermotolerans</name>
    <dbReference type="NCBI Taxonomy" id="338644"/>
    <lineage>
        <taxon>Bacteria</taxon>
        <taxon>Bacillati</taxon>
        <taxon>Bacillota</taxon>
        <taxon>Clostridia</taxon>
        <taxon>Eubacteriales</taxon>
        <taxon>Clostridiales Family XVII. Incertae Sedis</taxon>
        <taxon>Sulfobacillus</taxon>
    </lineage>
</organism>
<sequence length="64" mass="7326">MKGTVVSENGLVKNHGLLWRTPDNASSFFFPIFGFTLENRSQNLKNFVRPFILCCEDLQALHKV</sequence>
<gene>
    <name evidence="1" type="ORF">BXT84_15255</name>
</gene>
<evidence type="ECO:0000313" key="1">
    <source>
        <dbReference type="EMBL" id="AUW95143.1"/>
    </source>
</evidence>